<evidence type="ECO:0000256" key="3">
    <source>
        <dbReference type="ARBA" id="ARBA00012528"/>
    </source>
</evidence>
<dbReference type="FunFam" id="3.30.70.270:FF:000001">
    <property type="entry name" value="Diguanylate cyclase domain protein"/>
    <property type="match status" value="1"/>
</dbReference>
<dbReference type="Pfam" id="PF00990">
    <property type="entry name" value="GGDEF"/>
    <property type="match status" value="1"/>
</dbReference>
<dbReference type="PROSITE" id="PS50887">
    <property type="entry name" value="GGDEF"/>
    <property type="match status" value="1"/>
</dbReference>
<dbReference type="PANTHER" id="PTHR45138:SF9">
    <property type="entry name" value="DIGUANYLATE CYCLASE DGCM-RELATED"/>
    <property type="match status" value="1"/>
</dbReference>
<accession>A0A3R9EX94</accession>
<proteinExistence type="predicted"/>
<dbReference type="GeneID" id="84664933"/>
<dbReference type="InterPro" id="IPR050469">
    <property type="entry name" value="Diguanylate_Cyclase"/>
</dbReference>
<dbReference type="Proteomes" id="UP000275331">
    <property type="component" value="Unassembled WGS sequence"/>
</dbReference>
<feature type="transmembrane region" description="Helical" evidence="6">
    <location>
        <begin position="122"/>
        <end position="140"/>
    </location>
</feature>
<dbReference type="PANTHER" id="PTHR45138">
    <property type="entry name" value="REGULATORY COMPONENTS OF SENSORY TRANSDUCTION SYSTEM"/>
    <property type="match status" value="1"/>
</dbReference>
<keyword evidence="6" id="KW-0472">Membrane</keyword>
<keyword evidence="4" id="KW-0547">Nucleotide-binding</keyword>
<dbReference type="NCBIfam" id="TIGR00254">
    <property type="entry name" value="GGDEF"/>
    <property type="match status" value="1"/>
</dbReference>
<dbReference type="RefSeq" id="WP_125294409.1">
    <property type="nucleotide sequence ID" value="NZ_CP100494.1"/>
</dbReference>
<evidence type="ECO:0000256" key="2">
    <source>
        <dbReference type="ARBA" id="ARBA00004665"/>
    </source>
</evidence>
<feature type="domain" description="GGDEF" evidence="7">
    <location>
        <begin position="244"/>
        <end position="379"/>
    </location>
</feature>
<dbReference type="GO" id="GO:0005525">
    <property type="term" value="F:GTP binding"/>
    <property type="evidence" value="ECO:0007669"/>
    <property type="project" value="UniProtKB-KW"/>
</dbReference>
<dbReference type="InterPro" id="IPR029787">
    <property type="entry name" value="Nucleotide_cyclase"/>
</dbReference>
<comment type="catalytic activity">
    <reaction evidence="5">
        <text>2 GTP = 3',3'-c-di-GMP + 2 diphosphate</text>
        <dbReference type="Rhea" id="RHEA:24898"/>
        <dbReference type="ChEBI" id="CHEBI:33019"/>
        <dbReference type="ChEBI" id="CHEBI:37565"/>
        <dbReference type="ChEBI" id="CHEBI:58805"/>
        <dbReference type="EC" id="2.7.7.65"/>
    </reaction>
</comment>
<evidence type="ECO:0000256" key="6">
    <source>
        <dbReference type="SAM" id="Phobius"/>
    </source>
</evidence>
<feature type="transmembrane region" description="Helical" evidence="6">
    <location>
        <begin position="169"/>
        <end position="189"/>
    </location>
</feature>
<dbReference type="SUPFAM" id="SSF55073">
    <property type="entry name" value="Nucleotide cyclase"/>
    <property type="match status" value="1"/>
</dbReference>
<feature type="transmembrane region" description="Helical" evidence="6">
    <location>
        <begin position="145"/>
        <end position="163"/>
    </location>
</feature>
<evidence type="ECO:0000313" key="8">
    <source>
        <dbReference type="EMBL" id="RSE23843.1"/>
    </source>
</evidence>
<dbReference type="EC" id="2.7.7.65" evidence="3"/>
<name>A0A3R9EX94_9ENTR</name>
<sequence>MTDKQPRCLNFELHAAEMRRQAITVSASWFLWVNILFSLFILGRNYFSPEHLVAVLHHPLHVLESAMVLVLAASSSVLFILRMAPDREAVWLSQLAKGTVLFLSLAWAISFYVFIASGDMRVIFPLAGLLLFTALISLYFDARVLLTFIVPIWLSILVSAFVYDQSPTALNAVLWLLLAALLESGRRMLNSWFLLALRRGQEKRDLIKQLETLASYDPLTGIANRRNFQQQLDNAIHEASQTGGELAMIMVDVDHFKRFNDHYGHQAGDICLKEVANQLKSAVRKRGDSVARLGGEEFAILLPGGGSEAAHRVARRLAWRLENLAIKHAASPVSQHVTVSQGISVWKPDMSGTVFIAQADAALYQAKESGRNRWNEYDVARDKD</sequence>
<comment type="pathway">
    <text evidence="2">Purine metabolism; 3',5'-cyclic di-GMP biosynthesis.</text>
</comment>
<evidence type="ECO:0000313" key="9">
    <source>
        <dbReference type="Proteomes" id="UP000275331"/>
    </source>
</evidence>
<keyword evidence="4" id="KW-0342">GTP-binding</keyword>
<dbReference type="GO" id="GO:0052621">
    <property type="term" value="F:diguanylate cyclase activity"/>
    <property type="evidence" value="ECO:0007669"/>
    <property type="project" value="UniProtKB-EC"/>
</dbReference>
<dbReference type="EMBL" id="RHXB01000012">
    <property type="protein sequence ID" value="RSE23843.1"/>
    <property type="molecule type" value="Genomic_DNA"/>
</dbReference>
<feature type="transmembrane region" description="Helical" evidence="6">
    <location>
        <begin position="95"/>
        <end position="116"/>
    </location>
</feature>
<dbReference type="SMART" id="SM00267">
    <property type="entry name" value="GGDEF"/>
    <property type="match status" value="1"/>
</dbReference>
<evidence type="ECO:0000256" key="4">
    <source>
        <dbReference type="ARBA" id="ARBA00023134"/>
    </source>
</evidence>
<evidence type="ECO:0000259" key="7">
    <source>
        <dbReference type="PROSITE" id="PS50887"/>
    </source>
</evidence>
<gene>
    <name evidence="8" type="ORF">EGT71_17020</name>
</gene>
<dbReference type="GO" id="GO:0005886">
    <property type="term" value="C:plasma membrane"/>
    <property type="evidence" value="ECO:0007669"/>
    <property type="project" value="TreeGrafter"/>
</dbReference>
<dbReference type="InterPro" id="IPR043128">
    <property type="entry name" value="Rev_trsase/Diguanyl_cyclase"/>
</dbReference>
<feature type="transmembrane region" description="Helical" evidence="6">
    <location>
        <begin position="62"/>
        <end position="83"/>
    </location>
</feature>
<feature type="transmembrane region" description="Helical" evidence="6">
    <location>
        <begin position="21"/>
        <end position="42"/>
    </location>
</feature>
<comment type="cofactor">
    <cofactor evidence="1">
        <name>Mg(2+)</name>
        <dbReference type="ChEBI" id="CHEBI:18420"/>
    </cofactor>
</comment>
<dbReference type="AlphaFoldDB" id="A0A3R9EX94"/>
<dbReference type="GO" id="GO:1902201">
    <property type="term" value="P:negative regulation of bacterial-type flagellum-dependent cell motility"/>
    <property type="evidence" value="ECO:0007669"/>
    <property type="project" value="TreeGrafter"/>
</dbReference>
<keyword evidence="6" id="KW-1133">Transmembrane helix</keyword>
<evidence type="ECO:0000256" key="1">
    <source>
        <dbReference type="ARBA" id="ARBA00001946"/>
    </source>
</evidence>
<evidence type="ECO:0000256" key="5">
    <source>
        <dbReference type="ARBA" id="ARBA00034247"/>
    </source>
</evidence>
<dbReference type="InterPro" id="IPR000160">
    <property type="entry name" value="GGDEF_dom"/>
</dbReference>
<comment type="caution">
    <text evidence="8">The sequence shown here is derived from an EMBL/GenBank/DDBJ whole genome shotgun (WGS) entry which is preliminary data.</text>
</comment>
<dbReference type="Gene3D" id="3.30.70.270">
    <property type="match status" value="1"/>
</dbReference>
<reference evidence="8 9" key="1">
    <citation type="submission" date="2018-10" db="EMBL/GenBank/DDBJ databases">
        <title>Transmission dynamics of multidrug resistant bacteria on intensive care unit surfaces.</title>
        <authorList>
            <person name="D'Souza A.W."/>
            <person name="Potter R.F."/>
            <person name="Wallace M."/>
            <person name="Shupe A."/>
            <person name="Patel S."/>
            <person name="Sun S."/>
            <person name="Gul D."/>
            <person name="Kwon J.H."/>
            <person name="Andleeb S."/>
            <person name="Burnham C.-A.D."/>
            <person name="Dantas G."/>
        </authorList>
    </citation>
    <scope>NUCLEOTIDE SEQUENCE [LARGE SCALE GENOMIC DNA]</scope>
    <source>
        <strain evidence="8 9">AS_373</strain>
    </source>
</reference>
<organism evidence="8 9">
    <name type="scientific">Atlantibacter subterraneus</name>
    <dbReference type="NCBI Taxonomy" id="255519"/>
    <lineage>
        <taxon>Bacteria</taxon>
        <taxon>Pseudomonadati</taxon>
        <taxon>Pseudomonadota</taxon>
        <taxon>Gammaproteobacteria</taxon>
        <taxon>Enterobacterales</taxon>
        <taxon>Enterobacteriaceae</taxon>
        <taxon>Atlantibacter</taxon>
    </lineage>
</organism>
<dbReference type="Pfam" id="PF17178">
    <property type="entry name" value="MASE5"/>
    <property type="match status" value="1"/>
</dbReference>
<dbReference type="OrthoDB" id="9812260at2"/>
<dbReference type="GO" id="GO:0043709">
    <property type="term" value="P:cell adhesion involved in single-species biofilm formation"/>
    <property type="evidence" value="ECO:0007669"/>
    <property type="project" value="TreeGrafter"/>
</dbReference>
<dbReference type="CDD" id="cd01949">
    <property type="entry name" value="GGDEF"/>
    <property type="match status" value="1"/>
</dbReference>
<dbReference type="InterPro" id="IPR033444">
    <property type="entry name" value="MASE5"/>
</dbReference>
<protein>
    <recommendedName>
        <fullName evidence="3">diguanylate cyclase</fullName>
        <ecNumber evidence="3">2.7.7.65</ecNumber>
    </recommendedName>
</protein>
<keyword evidence="6" id="KW-0812">Transmembrane</keyword>